<evidence type="ECO:0000256" key="1">
    <source>
        <dbReference type="SAM" id="MobiDB-lite"/>
    </source>
</evidence>
<comment type="caution">
    <text evidence="2">The sequence shown here is derived from an EMBL/GenBank/DDBJ whole genome shotgun (WGS) entry which is preliminary data.</text>
</comment>
<name>A0A081AEC2_PHYNI</name>
<evidence type="ECO:0000313" key="3">
    <source>
        <dbReference type="Proteomes" id="UP000028582"/>
    </source>
</evidence>
<accession>A0A081AEC2</accession>
<dbReference type="EMBL" id="ANJA01001423">
    <property type="protein sequence ID" value="ETO77233.1"/>
    <property type="molecule type" value="Genomic_DNA"/>
</dbReference>
<feature type="region of interest" description="Disordered" evidence="1">
    <location>
        <begin position="1"/>
        <end position="34"/>
    </location>
</feature>
<proteinExistence type="predicted"/>
<evidence type="ECO:0000313" key="2">
    <source>
        <dbReference type="EMBL" id="ETO77233.1"/>
    </source>
</evidence>
<sequence length="34" mass="3554">MGVQHCSIGFDTRLAHGTGNTGNPSMGKQFAMSD</sequence>
<gene>
    <name evidence="2" type="ORF">F444_07541</name>
</gene>
<reference evidence="2 3" key="1">
    <citation type="submission" date="2013-11" db="EMBL/GenBank/DDBJ databases">
        <title>The Genome Sequence of Phytophthora parasitica P1976.</title>
        <authorList>
            <consortium name="The Broad Institute Genomics Platform"/>
            <person name="Russ C."/>
            <person name="Tyler B."/>
            <person name="Panabieres F."/>
            <person name="Shan W."/>
            <person name="Tripathy S."/>
            <person name="Grunwald N."/>
            <person name="Machado M."/>
            <person name="Johnson C.S."/>
            <person name="Walker B."/>
            <person name="Young S."/>
            <person name="Zeng Q."/>
            <person name="Gargeya S."/>
            <person name="Fitzgerald M."/>
            <person name="Haas B."/>
            <person name="Abouelleil A."/>
            <person name="Allen A.W."/>
            <person name="Alvarado L."/>
            <person name="Arachchi H.M."/>
            <person name="Berlin A.M."/>
            <person name="Chapman S.B."/>
            <person name="Gainer-Dewar J."/>
            <person name="Goldberg J."/>
            <person name="Griggs A."/>
            <person name="Gujja S."/>
            <person name="Hansen M."/>
            <person name="Howarth C."/>
            <person name="Imamovic A."/>
            <person name="Ireland A."/>
            <person name="Larimer J."/>
            <person name="McCowan C."/>
            <person name="Murphy C."/>
            <person name="Pearson M."/>
            <person name="Poon T.W."/>
            <person name="Priest M."/>
            <person name="Roberts A."/>
            <person name="Saif S."/>
            <person name="Shea T."/>
            <person name="Sisk P."/>
            <person name="Sykes S."/>
            <person name="Wortman J."/>
            <person name="Nusbaum C."/>
            <person name="Birren B."/>
        </authorList>
    </citation>
    <scope>NUCLEOTIDE SEQUENCE [LARGE SCALE GENOMIC DNA]</scope>
    <source>
        <strain evidence="2 3">P1976</strain>
    </source>
</reference>
<protein>
    <submittedName>
        <fullName evidence="2">Uncharacterized protein</fullName>
    </submittedName>
</protein>
<dbReference type="Proteomes" id="UP000028582">
    <property type="component" value="Unassembled WGS sequence"/>
</dbReference>
<dbReference type="AlphaFoldDB" id="A0A081AEC2"/>
<organism evidence="2 3">
    <name type="scientific">Phytophthora nicotianae P1976</name>
    <dbReference type="NCBI Taxonomy" id="1317066"/>
    <lineage>
        <taxon>Eukaryota</taxon>
        <taxon>Sar</taxon>
        <taxon>Stramenopiles</taxon>
        <taxon>Oomycota</taxon>
        <taxon>Peronosporomycetes</taxon>
        <taxon>Peronosporales</taxon>
        <taxon>Peronosporaceae</taxon>
        <taxon>Phytophthora</taxon>
    </lineage>
</organism>